<evidence type="ECO:0000256" key="6">
    <source>
        <dbReference type="RuleBase" id="RU367018"/>
    </source>
</evidence>
<dbReference type="InterPro" id="IPR007527">
    <property type="entry name" value="Znf_SWIM"/>
</dbReference>
<dbReference type="InterPro" id="IPR018289">
    <property type="entry name" value="MULE_transposase_dom"/>
</dbReference>
<evidence type="ECO:0000313" key="9">
    <source>
        <dbReference type="Proteomes" id="UP001222027"/>
    </source>
</evidence>
<dbReference type="GO" id="GO:0005634">
    <property type="term" value="C:nucleus"/>
    <property type="evidence" value="ECO:0007669"/>
    <property type="project" value="UniProtKB-SubCell"/>
</dbReference>
<evidence type="ECO:0000256" key="3">
    <source>
        <dbReference type="ARBA" id="ARBA00022771"/>
    </source>
</evidence>
<gene>
    <name evidence="8" type="ORF">OPV22_005056</name>
</gene>
<evidence type="ECO:0000256" key="1">
    <source>
        <dbReference type="ARBA" id="ARBA00005889"/>
    </source>
</evidence>
<comment type="similarity">
    <text evidence="1 6">Belongs to the FHY3/FAR1 family.</text>
</comment>
<dbReference type="InterPro" id="IPR006564">
    <property type="entry name" value="Znf_PMZ"/>
</dbReference>
<reference evidence="8 9" key="1">
    <citation type="submission" date="2022-12" db="EMBL/GenBank/DDBJ databases">
        <title>Chromosome-scale assembly of the Ensete ventricosum genome.</title>
        <authorList>
            <person name="Dussert Y."/>
            <person name="Stocks J."/>
            <person name="Wendawek A."/>
            <person name="Woldeyes F."/>
            <person name="Nichols R.A."/>
            <person name="Borrell J.S."/>
        </authorList>
    </citation>
    <scope>NUCLEOTIDE SEQUENCE [LARGE SCALE GENOMIC DNA]</scope>
    <source>
        <strain evidence="9">cv. Maze</strain>
        <tissue evidence="8">Seeds</tissue>
    </source>
</reference>
<dbReference type="PROSITE" id="PS51257">
    <property type="entry name" value="PROKAR_LIPOPROTEIN"/>
    <property type="match status" value="1"/>
</dbReference>
<dbReference type="InterPro" id="IPR004330">
    <property type="entry name" value="FAR1_DNA_bnd_dom"/>
</dbReference>
<dbReference type="GO" id="GO:0006355">
    <property type="term" value="P:regulation of DNA-templated transcription"/>
    <property type="evidence" value="ECO:0007669"/>
    <property type="project" value="UniProtKB-UniRule"/>
</dbReference>
<evidence type="ECO:0000256" key="2">
    <source>
        <dbReference type="ARBA" id="ARBA00022723"/>
    </source>
</evidence>
<evidence type="ECO:0000256" key="4">
    <source>
        <dbReference type="ARBA" id="ARBA00022833"/>
    </source>
</evidence>
<dbReference type="Pfam" id="PF10551">
    <property type="entry name" value="MULE"/>
    <property type="match status" value="1"/>
</dbReference>
<dbReference type="Pfam" id="PF03101">
    <property type="entry name" value="FAR1"/>
    <property type="match status" value="1"/>
</dbReference>
<dbReference type="InterPro" id="IPR031052">
    <property type="entry name" value="FHY3/FAR1"/>
</dbReference>
<dbReference type="SMART" id="SM00575">
    <property type="entry name" value="ZnF_PMZ"/>
    <property type="match status" value="1"/>
</dbReference>
<dbReference type="Pfam" id="PF04434">
    <property type="entry name" value="SWIM"/>
    <property type="match status" value="1"/>
</dbReference>
<organism evidence="8 9">
    <name type="scientific">Ensete ventricosum</name>
    <name type="common">Abyssinian banana</name>
    <name type="synonym">Musa ensete</name>
    <dbReference type="NCBI Taxonomy" id="4639"/>
    <lineage>
        <taxon>Eukaryota</taxon>
        <taxon>Viridiplantae</taxon>
        <taxon>Streptophyta</taxon>
        <taxon>Embryophyta</taxon>
        <taxon>Tracheophyta</taxon>
        <taxon>Spermatophyta</taxon>
        <taxon>Magnoliopsida</taxon>
        <taxon>Liliopsida</taxon>
        <taxon>Zingiberales</taxon>
        <taxon>Musaceae</taxon>
        <taxon>Ensete</taxon>
    </lineage>
</organism>
<dbReference type="EMBL" id="JAQQAF010000002">
    <property type="protein sequence ID" value="KAJ8504170.1"/>
    <property type="molecule type" value="Genomic_DNA"/>
</dbReference>
<feature type="domain" description="SWIM-type" evidence="7">
    <location>
        <begin position="608"/>
        <end position="656"/>
    </location>
</feature>
<comment type="subcellular location">
    <subcellularLocation>
        <location evidence="6">Nucleus</location>
    </subcellularLocation>
</comment>
<dbReference type="AlphaFoldDB" id="A0AAV8RN92"/>
<protein>
    <recommendedName>
        <fullName evidence="6">Protein FAR1-RELATED SEQUENCE</fullName>
    </recommendedName>
</protein>
<dbReference type="PANTHER" id="PTHR31669:SF37">
    <property type="entry name" value="PROTEIN FAR1-RELATED SEQUENCE"/>
    <property type="match status" value="1"/>
</dbReference>
<keyword evidence="2 6" id="KW-0479">Metal-binding</keyword>
<comment type="caution">
    <text evidence="8">The sequence shown here is derived from an EMBL/GenBank/DDBJ whole genome shotgun (WGS) entry which is preliminary data.</text>
</comment>
<dbReference type="GO" id="GO:0008270">
    <property type="term" value="F:zinc ion binding"/>
    <property type="evidence" value="ECO:0007669"/>
    <property type="project" value="UniProtKB-UniRule"/>
</dbReference>
<keyword evidence="6" id="KW-0539">Nucleus</keyword>
<evidence type="ECO:0000313" key="8">
    <source>
        <dbReference type="EMBL" id="KAJ8504170.1"/>
    </source>
</evidence>
<proteinExistence type="inferred from homology"/>
<name>A0AAV8RN92_ENSVE</name>
<comment type="function">
    <text evidence="6">Putative transcription activator involved in regulating light control of development.</text>
</comment>
<dbReference type="Proteomes" id="UP001222027">
    <property type="component" value="Unassembled WGS sequence"/>
</dbReference>
<evidence type="ECO:0000259" key="7">
    <source>
        <dbReference type="PROSITE" id="PS50966"/>
    </source>
</evidence>
<dbReference type="PROSITE" id="PS50966">
    <property type="entry name" value="ZF_SWIM"/>
    <property type="match status" value="1"/>
</dbReference>
<evidence type="ECO:0000256" key="5">
    <source>
        <dbReference type="PROSITE-ProRule" id="PRU00325"/>
    </source>
</evidence>
<keyword evidence="3 5" id="KW-0863">Zinc-finger</keyword>
<keyword evidence="4 6" id="KW-0862">Zinc</keyword>
<sequence length="799" mass="90727">MGGGGMRLCATWLAASGVFGCGRRDGDLSGLALSISFGISVTLTQRGPSAPPGVLQVSSRRRSPGNFFVPPFATLTQAVRSMEHSSSEDDELVEDYLDFEDDIKASDVNHQDEEATASVASSNMVLVEQAIGNELLAADDGDAKNQVPCLGMEFESDTVARAFYNAYALRLGFGIRVARSRSERRKGVEVMVMKRFVCLKEGHHKKKVTENGTKKKRKRLSIRDGCPAMMEVVRRGPEKWVVTKLLLEHTHMVVSPERVREIQLSRLSGKDREHQDFLKEMRRRLFGEGDAQVLLEYFKRMQAENAGFFYAMQVDNRNCLTNVLWADAKARFSYNYFGDAVTFDTTYRQNKNMMPFAAFTGLNHHGQTVVFGCALMIDNTESSFAWLFETWLTAMFGRHPLSITTDQGKALASAVAKVFPDTRHRLCRWRVLSRCKKKLSDVYCRHPTLHDELKACINDSTTVETFEVYWRKILDKYNLRENSWLQILYSIRHRWVPAYLRGSFFAELSTTSRVESMNRFYRRNFVRESSLQMFIAKFDQEMDIGYEKEAQEDCASLSTQPILKTDSPMEKQAADIYTRTVFEKFQAELVEALNHYAVKIQDGSMSKYSVGRDGDAHNRHIVFFDEPEKKAYCSCYKYEVSGILCRHVLGLFLACGTILLPEHCILKRWTKKAKSGLVGHESDLEVQNYSQDSPILWLLEFKGDEGVLCIVTLDNFPTSCPRFHGQHLYVNLSSDVVPSILSFQPSAPQYSFAEDRKDCSNCGISNSQHEEQILDASSELLVGQLDEPEIVKVLMITIP</sequence>
<keyword evidence="9" id="KW-1185">Reference proteome</keyword>
<dbReference type="PANTHER" id="PTHR31669">
    <property type="entry name" value="PROTEIN FAR1-RELATED SEQUENCE 10-RELATED"/>
    <property type="match status" value="1"/>
</dbReference>
<accession>A0AAV8RN92</accession>